<organism evidence="2 3">
    <name type="scientific">Gemmatimonas aurantiaca</name>
    <dbReference type="NCBI Taxonomy" id="173480"/>
    <lineage>
        <taxon>Bacteria</taxon>
        <taxon>Pseudomonadati</taxon>
        <taxon>Gemmatimonadota</taxon>
        <taxon>Gemmatimonadia</taxon>
        <taxon>Gemmatimonadales</taxon>
        <taxon>Gemmatimonadaceae</taxon>
        <taxon>Gemmatimonas</taxon>
    </lineage>
</organism>
<comment type="caution">
    <text evidence="2">The sequence shown here is derived from an EMBL/GenBank/DDBJ whole genome shotgun (WGS) entry which is preliminary data.</text>
</comment>
<feature type="transmembrane region" description="Helical" evidence="1">
    <location>
        <begin position="207"/>
        <end position="234"/>
    </location>
</feature>
<sequence>MKRPYQNIGFFFLLLFVLVLAGFTPRVPGTPFFGYFGSASTFGKIPSVIHWHALAAMAWFALLSTQPFLVRANRLDLHRLLGKASIIVVALFCFTGVQVMKHFYAQSIVESPRDEVLSLLAQSFTALSLFVLFYTLALWKRRNLHQHVAFMVAASLAVATPGLARLGLYVVGGLPGILTVVAFIYATLAGFLLYAKVRLHQPMLKSPYLPIMVLFFMAHAVDFVGSGTKAWLWVADRMVSVW</sequence>
<keyword evidence="1" id="KW-0812">Transmembrane</keyword>
<feature type="transmembrane region" description="Helical" evidence="1">
    <location>
        <begin position="148"/>
        <end position="171"/>
    </location>
</feature>
<evidence type="ECO:0000256" key="1">
    <source>
        <dbReference type="SAM" id="Phobius"/>
    </source>
</evidence>
<accession>A0A3D4V5S9</accession>
<proteinExistence type="predicted"/>
<feature type="transmembrane region" description="Helical" evidence="1">
    <location>
        <begin position="116"/>
        <end position="136"/>
    </location>
</feature>
<dbReference type="EMBL" id="DPIY01000005">
    <property type="protein sequence ID" value="HCT56470.1"/>
    <property type="molecule type" value="Genomic_DNA"/>
</dbReference>
<evidence type="ECO:0008006" key="4">
    <source>
        <dbReference type="Google" id="ProtNLM"/>
    </source>
</evidence>
<evidence type="ECO:0000313" key="3">
    <source>
        <dbReference type="Proteomes" id="UP000264071"/>
    </source>
</evidence>
<protein>
    <recommendedName>
        <fullName evidence="4">DUF2306 domain-containing protein</fullName>
    </recommendedName>
</protein>
<dbReference type="AlphaFoldDB" id="A0A3D4V5S9"/>
<feature type="transmembrane region" description="Helical" evidence="1">
    <location>
        <begin position="177"/>
        <end position="195"/>
    </location>
</feature>
<gene>
    <name evidence="2" type="ORF">DGD08_04575</name>
</gene>
<keyword evidence="1" id="KW-0472">Membrane</keyword>
<dbReference type="OMA" id="QIRWHAN"/>
<evidence type="ECO:0000313" key="2">
    <source>
        <dbReference type="EMBL" id="HCT56470.1"/>
    </source>
</evidence>
<dbReference type="Proteomes" id="UP000264071">
    <property type="component" value="Unassembled WGS sequence"/>
</dbReference>
<keyword evidence="1" id="KW-1133">Transmembrane helix</keyword>
<name>A0A3D4V5S9_9BACT</name>
<feature type="transmembrane region" description="Helical" evidence="1">
    <location>
        <begin position="84"/>
        <end position="104"/>
    </location>
</feature>
<feature type="transmembrane region" description="Helical" evidence="1">
    <location>
        <begin position="45"/>
        <end position="63"/>
    </location>
</feature>
<reference evidence="2 3" key="1">
    <citation type="journal article" date="2018" name="Nat. Biotechnol.">
        <title>A standardized bacterial taxonomy based on genome phylogeny substantially revises the tree of life.</title>
        <authorList>
            <person name="Parks D.H."/>
            <person name="Chuvochina M."/>
            <person name="Waite D.W."/>
            <person name="Rinke C."/>
            <person name="Skarshewski A."/>
            <person name="Chaumeil P.A."/>
            <person name="Hugenholtz P."/>
        </authorList>
    </citation>
    <scope>NUCLEOTIDE SEQUENCE [LARGE SCALE GENOMIC DNA]</scope>
    <source>
        <strain evidence="2">UBA8844</strain>
    </source>
</reference>